<dbReference type="EMBL" id="UZAL01010704">
    <property type="protein sequence ID" value="VDP04082.1"/>
    <property type="molecule type" value="Genomic_DNA"/>
</dbReference>
<gene>
    <name evidence="2" type="ORF">SMTD_LOCUS4207</name>
</gene>
<organism evidence="2 3">
    <name type="scientific">Schistosoma mattheei</name>
    <dbReference type="NCBI Taxonomy" id="31246"/>
    <lineage>
        <taxon>Eukaryota</taxon>
        <taxon>Metazoa</taxon>
        <taxon>Spiralia</taxon>
        <taxon>Lophotrochozoa</taxon>
        <taxon>Platyhelminthes</taxon>
        <taxon>Trematoda</taxon>
        <taxon>Digenea</taxon>
        <taxon>Strigeidida</taxon>
        <taxon>Schistosomatoidea</taxon>
        <taxon>Schistosomatidae</taxon>
        <taxon>Schistosoma</taxon>
    </lineage>
</organism>
<evidence type="ECO:0000313" key="2">
    <source>
        <dbReference type="EMBL" id="VDP04082.1"/>
    </source>
</evidence>
<proteinExistence type="predicted"/>
<feature type="compositionally biased region" description="Basic and acidic residues" evidence="1">
    <location>
        <begin position="64"/>
        <end position="75"/>
    </location>
</feature>
<evidence type="ECO:0000313" key="3">
    <source>
        <dbReference type="Proteomes" id="UP000269396"/>
    </source>
</evidence>
<reference evidence="2 3" key="1">
    <citation type="submission" date="2018-11" db="EMBL/GenBank/DDBJ databases">
        <authorList>
            <consortium name="Pathogen Informatics"/>
        </authorList>
    </citation>
    <scope>NUCLEOTIDE SEQUENCE [LARGE SCALE GENOMIC DNA]</scope>
    <source>
        <strain>Denwood</strain>
        <strain evidence="3">Zambia</strain>
    </source>
</reference>
<dbReference type="STRING" id="31246.A0A183NQ20"/>
<accession>A0A183NQ20</accession>
<dbReference type="Proteomes" id="UP000269396">
    <property type="component" value="Unassembled WGS sequence"/>
</dbReference>
<name>A0A183NQ20_9TREM</name>
<dbReference type="AlphaFoldDB" id="A0A183NQ20"/>
<protein>
    <submittedName>
        <fullName evidence="2">Uncharacterized protein</fullName>
    </submittedName>
</protein>
<keyword evidence="3" id="KW-1185">Reference proteome</keyword>
<feature type="region of interest" description="Disordered" evidence="1">
    <location>
        <begin position="49"/>
        <end position="75"/>
    </location>
</feature>
<evidence type="ECO:0000256" key="1">
    <source>
        <dbReference type="SAM" id="MobiDB-lite"/>
    </source>
</evidence>
<sequence length="75" mass="8796">MEMIPGSLDLLMFKKNHLYNLNKQIQGNEDVSDNKAIRKEHIVDMSHSENLHQISIRQKKPQKLKNDFKNGKQIP</sequence>